<dbReference type="FunFam" id="1.50.10.130:FF:000001">
    <property type="entry name" value="Isoprene synthase, chloroplastic"/>
    <property type="match status" value="1"/>
</dbReference>
<reference evidence="7" key="2">
    <citation type="submission" date="2018-05" db="EMBL/GenBank/DDBJ databases">
        <title>Functional analysis of four terpene synthases in rose-scented pelargonium cultivars (Pelargonium x hybridum) and phylogenic evolution of the scent in the genus through transcriptome comparison.</title>
        <authorList>
            <person name="Martinelli L."/>
            <person name="Saint-Marcoux D."/>
            <person name="Jullien F."/>
            <person name="Bony A."/>
            <person name="Magnard J.-L."/>
            <person name="Legrand S."/>
        </authorList>
    </citation>
    <scope>NUCLEOTIDE SEQUENCE</scope>
</reference>
<feature type="domain" description="Terpene synthase metal-binding" evidence="6">
    <location>
        <begin position="305"/>
        <end position="542"/>
    </location>
</feature>
<organism evidence="7">
    <name type="scientific">Pelargonium graveolens</name>
    <name type="common">rose geranium</name>
    <dbReference type="NCBI Taxonomy" id="73200"/>
    <lineage>
        <taxon>Eukaryota</taxon>
        <taxon>Viridiplantae</taxon>
        <taxon>Streptophyta</taxon>
        <taxon>Embryophyta</taxon>
        <taxon>Tracheophyta</taxon>
        <taxon>Spermatophyta</taxon>
        <taxon>Magnoliopsida</taxon>
        <taxon>eudicotyledons</taxon>
        <taxon>Gunneridae</taxon>
        <taxon>Pentapetalae</taxon>
        <taxon>rosids</taxon>
        <taxon>malvids</taxon>
        <taxon>Geraniales</taxon>
        <taxon>Geraniaceae</taxon>
        <taxon>Pelargonium</taxon>
    </lineage>
</organism>
<name>A0A2S1JKZ8_9ROSI</name>
<dbReference type="InterPro" id="IPR008930">
    <property type="entry name" value="Terpenoid_cyclase/PrenylTrfase"/>
</dbReference>
<gene>
    <name evidence="7" type="primary">MYRS</name>
</gene>
<dbReference type="GO" id="GO:0016102">
    <property type="term" value="P:diterpenoid biosynthetic process"/>
    <property type="evidence" value="ECO:0007669"/>
    <property type="project" value="InterPro"/>
</dbReference>
<dbReference type="CDD" id="cd00684">
    <property type="entry name" value="Terpene_cyclase_plant_C1"/>
    <property type="match status" value="1"/>
</dbReference>
<keyword evidence="4" id="KW-0456">Lyase</keyword>
<dbReference type="SUPFAM" id="SSF48239">
    <property type="entry name" value="Terpenoid cyclases/Protein prenyltransferases"/>
    <property type="match status" value="1"/>
</dbReference>
<evidence type="ECO:0000256" key="2">
    <source>
        <dbReference type="ARBA" id="ARBA00022723"/>
    </source>
</evidence>
<dbReference type="InterPro" id="IPR008949">
    <property type="entry name" value="Isoprenoid_synthase_dom_sf"/>
</dbReference>
<dbReference type="Pfam" id="PF01397">
    <property type="entry name" value="Terpene_synth"/>
    <property type="match status" value="1"/>
</dbReference>
<evidence type="ECO:0000259" key="6">
    <source>
        <dbReference type="Pfam" id="PF03936"/>
    </source>
</evidence>
<dbReference type="EMBL" id="MF503884">
    <property type="protein sequence ID" value="AWF79085.1"/>
    <property type="molecule type" value="mRNA"/>
</dbReference>
<proteinExistence type="evidence at transcript level"/>
<evidence type="ECO:0000256" key="1">
    <source>
        <dbReference type="ARBA" id="ARBA00001946"/>
    </source>
</evidence>
<dbReference type="AlphaFoldDB" id="A0A2S1JKZ8"/>
<dbReference type="SFLD" id="SFLDG01019">
    <property type="entry name" value="Terpene_Cyclase_Like_1_C_Termi"/>
    <property type="match status" value="1"/>
</dbReference>
<dbReference type="InterPro" id="IPR005630">
    <property type="entry name" value="Terpene_synthase_metal-bd"/>
</dbReference>
<dbReference type="InterPro" id="IPR036965">
    <property type="entry name" value="Terpene_synth_N_sf"/>
</dbReference>
<protein>
    <submittedName>
        <fullName evidence="7">Terpene synthase</fullName>
    </submittedName>
</protein>
<feature type="domain" description="Terpene synthase N-terminal" evidence="5">
    <location>
        <begin position="73"/>
        <end position="247"/>
    </location>
</feature>
<dbReference type="PANTHER" id="PTHR31225:SF244">
    <property type="entry name" value="1,8-CINEOLE SYNTHASE 1, CHLOROPLASTIC-RELATED"/>
    <property type="match status" value="1"/>
</dbReference>
<comment type="cofactor">
    <cofactor evidence="1">
        <name>Mg(2+)</name>
        <dbReference type="ChEBI" id="CHEBI:18420"/>
    </cofactor>
</comment>
<dbReference type="InterPro" id="IPR044814">
    <property type="entry name" value="Terpene_cyclase_plant_C1"/>
</dbReference>
<keyword evidence="2" id="KW-0479">Metal-binding</keyword>
<dbReference type="InterPro" id="IPR034741">
    <property type="entry name" value="Terpene_cyclase-like_1_C"/>
</dbReference>
<evidence type="ECO:0000256" key="3">
    <source>
        <dbReference type="ARBA" id="ARBA00022842"/>
    </source>
</evidence>
<keyword evidence="3" id="KW-0460">Magnesium</keyword>
<dbReference type="FunFam" id="1.10.600.10:FF:000007">
    <property type="entry name" value="Isoprene synthase, chloroplastic"/>
    <property type="match status" value="1"/>
</dbReference>
<dbReference type="InterPro" id="IPR050148">
    <property type="entry name" value="Terpene_synthase-like"/>
</dbReference>
<dbReference type="Gene3D" id="1.50.10.130">
    <property type="entry name" value="Terpene synthase, N-terminal domain"/>
    <property type="match status" value="1"/>
</dbReference>
<dbReference type="SUPFAM" id="SSF48576">
    <property type="entry name" value="Terpenoid synthases"/>
    <property type="match status" value="1"/>
</dbReference>
<evidence type="ECO:0000313" key="7">
    <source>
        <dbReference type="EMBL" id="AWF79085.1"/>
    </source>
</evidence>
<dbReference type="InterPro" id="IPR001906">
    <property type="entry name" value="Terpene_synth_N"/>
</dbReference>
<evidence type="ECO:0000256" key="4">
    <source>
        <dbReference type="ARBA" id="ARBA00023239"/>
    </source>
</evidence>
<dbReference type="SFLD" id="SFLDS00005">
    <property type="entry name" value="Isoprenoid_Synthase_Type_I"/>
    <property type="match status" value="1"/>
</dbReference>
<evidence type="ECO:0000259" key="5">
    <source>
        <dbReference type="Pfam" id="PF01397"/>
    </source>
</evidence>
<dbReference type="GO" id="GO:0000287">
    <property type="term" value="F:magnesium ion binding"/>
    <property type="evidence" value="ECO:0007669"/>
    <property type="project" value="InterPro"/>
</dbReference>
<dbReference type="PANTHER" id="PTHR31225">
    <property type="entry name" value="OS04G0344100 PROTEIN-RELATED"/>
    <property type="match status" value="1"/>
</dbReference>
<accession>A0A2S1JKZ8</accession>
<sequence>MASISQLRIASFLSLCNNSRILLPSLRSINHLKKKSPSSGSVKCRPIKCMAAGTETPEQTQVVRRSGNYEPSIWNYNYIQSLKSDYLGESCTKQLDHLKKEVRAMLDQEADPSSQLELIDILQRLGVFYHFEVEIERILGNIYNNFDDKKKKDLHTAALEFRLLRQQGHNVAQEIFNGFMDESGPNFKACLSTDTKGILSLYEASYLLMEGESILEKARYFTTQHLQDYVNKHKNKNNLLTLVSHALEFPLHWRPQRVESRWFIDHYDKRHDKIHVLLQFAKLDYNMVQAVHQEDLKDKSRWWNNLGLAKKLPFSRDRLMENFLWTTAFLHESQFSYFRSVCTEIYVLITTVDDVYDIYGTLDELKLFTQAIERWDINSLGQLPEYMRLCFFAVYNSANKLAYDVLNKHGIDVIYYLKKSWLDLVKAYTKEAEWYYSGYKPSLEEYLENSWIAIGVPLVLVQDYFGVANSITKEALEGIENYHDLIRCSAVILRLEDDIGTSSHELARGDVPKALQCYMRESGGSEEDARKHVRKLIGTTWDKMNKAAAGCPFPKDYIRVALNIARMSHHMYQYGDGHASQNKASQDRILSLLIQPIPLTSRDANV</sequence>
<dbReference type="GO" id="GO:0010333">
    <property type="term" value="F:terpene synthase activity"/>
    <property type="evidence" value="ECO:0007669"/>
    <property type="project" value="InterPro"/>
</dbReference>
<reference evidence="7" key="1">
    <citation type="submission" date="2017-07" db="EMBL/GenBank/DDBJ databases">
        <authorList>
            <person name="Sun Z.S."/>
            <person name="Albrecht U."/>
            <person name="Echele G."/>
            <person name="Lee C.C."/>
        </authorList>
    </citation>
    <scope>NUCLEOTIDE SEQUENCE</scope>
</reference>
<dbReference type="Gene3D" id="1.10.600.10">
    <property type="entry name" value="Farnesyl Diphosphate Synthase"/>
    <property type="match status" value="1"/>
</dbReference>
<dbReference type="Pfam" id="PF03936">
    <property type="entry name" value="Terpene_synth_C"/>
    <property type="match status" value="1"/>
</dbReference>